<evidence type="ECO:0000313" key="3">
    <source>
        <dbReference type="Proteomes" id="UP000276295"/>
    </source>
</evidence>
<protein>
    <submittedName>
        <fullName evidence="2">Uncharacterized protein</fullName>
    </submittedName>
</protein>
<dbReference type="EMBL" id="QZWH01000012">
    <property type="protein sequence ID" value="RJT24105.1"/>
    <property type="molecule type" value="Genomic_DNA"/>
</dbReference>
<proteinExistence type="predicted"/>
<dbReference type="AlphaFoldDB" id="A0A3A5K0E2"/>
<gene>
    <name evidence="2" type="ORF">D6029_07305</name>
</gene>
<evidence type="ECO:0000313" key="2">
    <source>
        <dbReference type="EMBL" id="RJT24105.1"/>
    </source>
</evidence>
<organism evidence="2 3">
    <name type="scientific">Buttiauxella izardii</name>
    <dbReference type="NCBI Taxonomy" id="82991"/>
    <lineage>
        <taxon>Bacteria</taxon>
        <taxon>Pseudomonadati</taxon>
        <taxon>Pseudomonadota</taxon>
        <taxon>Gammaproteobacteria</taxon>
        <taxon>Enterobacterales</taxon>
        <taxon>Enterobacteriaceae</taxon>
        <taxon>Buttiauxella</taxon>
    </lineage>
</organism>
<keyword evidence="1" id="KW-1133">Transmembrane helix</keyword>
<keyword evidence="1" id="KW-0812">Transmembrane</keyword>
<feature type="transmembrane region" description="Helical" evidence="1">
    <location>
        <begin position="41"/>
        <end position="73"/>
    </location>
</feature>
<keyword evidence="3" id="KW-1185">Reference proteome</keyword>
<sequence length="74" mass="9016">MCLRFTDDNVMIILTTLTIFILKLCYPQYDWHGLRKRIFFWWAMNCLFAFALLYTQWFGLSFLVSSFLLIFMLL</sequence>
<feature type="transmembrane region" description="Helical" evidence="1">
    <location>
        <begin position="12"/>
        <end position="29"/>
    </location>
</feature>
<evidence type="ECO:0000256" key="1">
    <source>
        <dbReference type="SAM" id="Phobius"/>
    </source>
</evidence>
<keyword evidence="1" id="KW-0472">Membrane</keyword>
<reference evidence="2 3" key="1">
    <citation type="submission" date="2018-09" db="EMBL/GenBank/DDBJ databases">
        <title>Draft genome sequence of Buttiauxella izardii CCUG 35510T.</title>
        <authorList>
            <person name="Salva-Serra F."/>
            <person name="Marathe N."/>
            <person name="Moore E."/>
            <person name="Stadler-Svensson L."/>
            <person name="Engstrom-Jakobsson H."/>
        </authorList>
    </citation>
    <scope>NUCLEOTIDE SEQUENCE [LARGE SCALE GENOMIC DNA]</scope>
    <source>
        <strain evidence="2 3">CCUG 35510</strain>
    </source>
</reference>
<accession>A0A3A5K0E2</accession>
<name>A0A3A5K0E2_9ENTR</name>
<comment type="caution">
    <text evidence="2">The sequence shown here is derived from an EMBL/GenBank/DDBJ whole genome shotgun (WGS) entry which is preliminary data.</text>
</comment>
<dbReference type="Proteomes" id="UP000276295">
    <property type="component" value="Unassembled WGS sequence"/>
</dbReference>